<dbReference type="RefSeq" id="WP_171544656.1">
    <property type="nucleotide sequence ID" value="NZ_JABERG010000015.1"/>
</dbReference>
<sequence length="69" mass="7898">MLKAGIVRMINSNFLNHAKKSPSALKYKKLKSVAMTFKRIKAILIKAKPINAISYDYFYESPVQNMGIY</sequence>
<evidence type="ECO:0000313" key="2">
    <source>
        <dbReference type="Proteomes" id="UP000546536"/>
    </source>
</evidence>
<organism evidence="1 2">
    <name type="scientific">Acinetobacter terrae</name>
    <dbReference type="NCBI Taxonomy" id="2731247"/>
    <lineage>
        <taxon>Bacteria</taxon>
        <taxon>Pseudomonadati</taxon>
        <taxon>Pseudomonadota</taxon>
        <taxon>Gammaproteobacteria</taxon>
        <taxon>Moraxellales</taxon>
        <taxon>Moraxellaceae</taxon>
        <taxon>Acinetobacter</taxon>
        <taxon>Acinetobacter Taxon 24</taxon>
    </lineage>
</organism>
<evidence type="ECO:0000313" key="1">
    <source>
        <dbReference type="EMBL" id="NNH88144.1"/>
    </source>
</evidence>
<keyword evidence="2" id="KW-1185">Reference proteome</keyword>
<protein>
    <recommendedName>
        <fullName evidence="3">Transposase</fullName>
    </recommendedName>
</protein>
<comment type="caution">
    <text evidence="1">The sequence shown here is derived from an EMBL/GenBank/DDBJ whole genome shotgun (WGS) entry which is preliminary data.</text>
</comment>
<proteinExistence type="predicted"/>
<dbReference type="Proteomes" id="UP000546536">
    <property type="component" value="Unassembled WGS sequence"/>
</dbReference>
<accession>A0ABX1V4W0</accession>
<evidence type="ECO:0008006" key="3">
    <source>
        <dbReference type="Google" id="ProtNLM"/>
    </source>
</evidence>
<reference evidence="1 2" key="1">
    <citation type="submission" date="2020-04" db="EMBL/GenBank/DDBJ databases">
        <title>Acinetobacter Taxon 24.</title>
        <authorList>
            <person name="Nemec A."/>
            <person name="Radolfova-Krizova L."/>
            <person name="Higgins P.G."/>
            <person name="Spanelova P."/>
        </authorList>
    </citation>
    <scope>NUCLEOTIDE SEQUENCE [LARGE SCALE GENOMIC DNA]</scope>
    <source>
        <strain evidence="1 2">ANC 4279</strain>
    </source>
</reference>
<dbReference type="EMBL" id="JABERG010000015">
    <property type="protein sequence ID" value="NNH88144.1"/>
    <property type="molecule type" value="Genomic_DNA"/>
</dbReference>
<name>A0ABX1V4W0_9GAMM</name>
<gene>
    <name evidence="1" type="ORF">HLH13_10610</name>
</gene>